<evidence type="ECO:0000259" key="5">
    <source>
        <dbReference type="PROSITE" id="PS51005"/>
    </source>
</evidence>
<dbReference type="Pfam" id="PF02365">
    <property type="entry name" value="NAM"/>
    <property type="match status" value="1"/>
</dbReference>
<dbReference type="InterPro" id="IPR003441">
    <property type="entry name" value="NAC-dom"/>
</dbReference>
<feature type="domain" description="NAC" evidence="5">
    <location>
        <begin position="102"/>
        <end position="273"/>
    </location>
</feature>
<organism evidence="6 7">
    <name type="scientific">Ceratodon purpureus</name>
    <name type="common">Fire moss</name>
    <name type="synonym">Dicranum purpureum</name>
    <dbReference type="NCBI Taxonomy" id="3225"/>
    <lineage>
        <taxon>Eukaryota</taxon>
        <taxon>Viridiplantae</taxon>
        <taxon>Streptophyta</taxon>
        <taxon>Embryophyta</taxon>
        <taxon>Bryophyta</taxon>
        <taxon>Bryophytina</taxon>
        <taxon>Bryopsida</taxon>
        <taxon>Dicranidae</taxon>
        <taxon>Pseudoditrichales</taxon>
        <taxon>Ditrichaceae</taxon>
        <taxon>Ceratodon</taxon>
    </lineage>
</organism>
<dbReference type="PANTHER" id="PTHR31744">
    <property type="entry name" value="PROTEIN CUP-SHAPED COTYLEDON 2-RELATED"/>
    <property type="match status" value="1"/>
</dbReference>
<keyword evidence="1" id="KW-0805">Transcription regulation</keyword>
<dbReference type="EMBL" id="CM026426">
    <property type="protein sequence ID" value="KAG0574389.1"/>
    <property type="molecule type" value="Genomic_DNA"/>
</dbReference>
<evidence type="ECO:0000256" key="2">
    <source>
        <dbReference type="ARBA" id="ARBA00023163"/>
    </source>
</evidence>
<dbReference type="PROSITE" id="PS51005">
    <property type="entry name" value="NAC"/>
    <property type="match status" value="1"/>
</dbReference>
<gene>
    <name evidence="6" type="ORF">KC19_VG259100</name>
</gene>
<keyword evidence="3" id="KW-0539">Nucleus</keyword>
<sequence length="552" mass="62361">MFPVSLWRLIFSPDSHRASTQARLAHWDVVDWSEVKLVSTVVKLRPHPPQSEHNKSVTRKLARDGDQLVYSDGLDLAERVTHHKVVEPTKFDMMSCYNNACIPVGFRFYPTDEELVGFYLFGRITTPPPDPSEEDQRIIREIDLYRHEPWDLSEVCKIPGDHSVNQNNWYFFSHKDKKYPTGNRANRATKAGFWKATGRDKCIQTQGALGMRKTLVFYRGRAPHGQKTDWIMHEFRLADGTTANQSSTSFQRTQNYDFHEGAGAWVVCRVFRKTKNLKSKGDNDTPTTTSLEEDHQMALLPDITDSTERFSSDESDHVDYPPSDHMVQHLFNTNTMQQQDQQHCKQELSVADYVRIGVEHDTMAVPQTSIFRSCSSTPISCCNTVQLDPGADYKHHMDMAGPTLFSAAGLFSPSPNNPYLLSMLDNHIARGDIRSLHKSYGSSGPAMLDELEDFRRLGGNPVSFLDQSLTEVVTRPPGILQLQHLRELLNSNPNDDMVSFELPSQGGSGSHSGVVTDQQITFVDISDSVNSTFCHFDIEVGLSATNQRGLQY</sequence>
<keyword evidence="2" id="KW-0804">Transcription</keyword>
<proteinExistence type="predicted"/>
<dbReference type="InterPro" id="IPR036093">
    <property type="entry name" value="NAC_dom_sf"/>
</dbReference>
<dbReference type="Proteomes" id="UP000822688">
    <property type="component" value="Chromosome V"/>
</dbReference>
<accession>A0A8T0HUH0</accession>
<evidence type="ECO:0000256" key="1">
    <source>
        <dbReference type="ARBA" id="ARBA00023015"/>
    </source>
</evidence>
<feature type="region of interest" description="Disordered" evidence="4">
    <location>
        <begin position="277"/>
        <end position="296"/>
    </location>
</feature>
<reference evidence="6" key="1">
    <citation type="submission" date="2020-06" db="EMBL/GenBank/DDBJ databases">
        <title>WGS assembly of Ceratodon purpureus strain R40.</title>
        <authorList>
            <person name="Carey S.B."/>
            <person name="Jenkins J."/>
            <person name="Shu S."/>
            <person name="Lovell J.T."/>
            <person name="Sreedasyam A."/>
            <person name="Maumus F."/>
            <person name="Tiley G.P."/>
            <person name="Fernandez-Pozo N."/>
            <person name="Barry K."/>
            <person name="Chen C."/>
            <person name="Wang M."/>
            <person name="Lipzen A."/>
            <person name="Daum C."/>
            <person name="Saski C.A."/>
            <person name="Payton A.C."/>
            <person name="Mcbreen J.C."/>
            <person name="Conrad R.E."/>
            <person name="Kollar L.M."/>
            <person name="Olsson S."/>
            <person name="Huttunen S."/>
            <person name="Landis J.B."/>
            <person name="Wickett N.J."/>
            <person name="Johnson M.G."/>
            <person name="Rensing S.A."/>
            <person name="Grimwood J."/>
            <person name="Schmutz J."/>
            <person name="Mcdaniel S.F."/>
        </authorList>
    </citation>
    <scope>NUCLEOTIDE SEQUENCE</scope>
    <source>
        <strain evidence="6">R40</strain>
    </source>
</reference>
<evidence type="ECO:0000256" key="4">
    <source>
        <dbReference type="SAM" id="MobiDB-lite"/>
    </source>
</evidence>
<keyword evidence="7" id="KW-1185">Reference proteome</keyword>
<protein>
    <recommendedName>
        <fullName evidence="5">NAC domain-containing protein</fullName>
    </recommendedName>
</protein>
<dbReference type="GO" id="GO:0003677">
    <property type="term" value="F:DNA binding"/>
    <property type="evidence" value="ECO:0007669"/>
    <property type="project" value="InterPro"/>
</dbReference>
<evidence type="ECO:0000256" key="3">
    <source>
        <dbReference type="ARBA" id="ARBA00023242"/>
    </source>
</evidence>
<dbReference type="AlphaFoldDB" id="A0A8T0HUH0"/>
<dbReference type="SUPFAM" id="SSF101941">
    <property type="entry name" value="NAC domain"/>
    <property type="match status" value="1"/>
</dbReference>
<dbReference type="GO" id="GO:0006355">
    <property type="term" value="P:regulation of DNA-templated transcription"/>
    <property type="evidence" value="ECO:0007669"/>
    <property type="project" value="InterPro"/>
</dbReference>
<name>A0A8T0HUH0_CERPU</name>
<dbReference type="PANTHER" id="PTHR31744:SF221">
    <property type="entry name" value="NAC DOMAIN-CONTAINING PROTEIN 43-LIKE"/>
    <property type="match status" value="1"/>
</dbReference>
<evidence type="ECO:0000313" key="6">
    <source>
        <dbReference type="EMBL" id="KAG0574389.1"/>
    </source>
</evidence>
<evidence type="ECO:0000313" key="7">
    <source>
        <dbReference type="Proteomes" id="UP000822688"/>
    </source>
</evidence>
<dbReference type="Gene3D" id="2.170.150.80">
    <property type="entry name" value="NAC domain"/>
    <property type="match status" value="1"/>
</dbReference>
<comment type="caution">
    <text evidence="6">The sequence shown here is derived from an EMBL/GenBank/DDBJ whole genome shotgun (WGS) entry which is preliminary data.</text>
</comment>